<dbReference type="InterPro" id="IPR030865">
    <property type="entry name" value="LapB"/>
</dbReference>
<feature type="binding site" evidence="2">
    <location>
        <position position="359"/>
    </location>
    <ligand>
        <name>Fe cation</name>
        <dbReference type="ChEBI" id="CHEBI:24875"/>
    </ligand>
</feature>
<keyword evidence="5" id="KW-1185">Reference proteome</keyword>
<dbReference type="Pfam" id="PF18073">
    <property type="entry name" value="Zn_ribbon_LapB"/>
    <property type="match status" value="1"/>
</dbReference>
<dbReference type="GO" id="GO:0008653">
    <property type="term" value="P:lipopolysaccharide metabolic process"/>
    <property type="evidence" value="ECO:0007669"/>
    <property type="project" value="InterPro"/>
</dbReference>
<keyword evidence="1 2" id="KW-0479">Metal-binding</keyword>
<keyword evidence="2" id="KW-0677">Repeat</keyword>
<keyword evidence="2" id="KW-1003">Cell membrane</keyword>
<evidence type="ECO:0000313" key="4">
    <source>
        <dbReference type="EMBL" id="MBD8524586.1"/>
    </source>
</evidence>
<evidence type="ECO:0000313" key="5">
    <source>
        <dbReference type="Proteomes" id="UP000613768"/>
    </source>
</evidence>
<dbReference type="InterPro" id="IPR011990">
    <property type="entry name" value="TPR-like_helical_dom_sf"/>
</dbReference>
<dbReference type="RefSeq" id="WP_192027933.1">
    <property type="nucleotide sequence ID" value="NZ_JACYTR010000003.1"/>
</dbReference>
<dbReference type="InterPro" id="IPR041166">
    <property type="entry name" value="Rubredoxin_2"/>
</dbReference>
<dbReference type="HAMAP" id="MF_00994">
    <property type="entry name" value="LPS_assembly_LapB"/>
    <property type="match status" value="1"/>
</dbReference>
<feature type="topological domain" description="Cytoplasmic" evidence="2">
    <location>
        <begin position="23"/>
        <end position="391"/>
    </location>
</feature>
<keyword evidence="2" id="KW-0997">Cell inner membrane</keyword>
<keyword evidence="2" id="KW-0408">Iron</keyword>
<protein>
    <recommendedName>
        <fullName evidence="2">Lipopolysaccharide assembly protein B</fullName>
    </recommendedName>
</protein>
<dbReference type="Proteomes" id="UP000613768">
    <property type="component" value="Unassembled WGS sequence"/>
</dbReference>
<comment type="subcellular location">
    <subcellularLocation>
        <location evidence="2">Cell inner membrane</location>
        <topology evidence="2">Single-pass membrane protein</topology>
        <orientation evidence="2">Cytoplasmic side</orientation>
    </subcellularLocation>
</comment>
<evidence type="ECO:0000256" key="1">
    <source>
        <dbReference type="ARBA" id="ARBA00022723"/>
    </source>
</evidence>
<keyword evidence="2" id="KW-1133">Transmembrane helix</keyword>
<reference evidence="4 5" key="1">
    <citation type="submission" date="2020-09" db="EMBL/GenBank/DDBJ databases">
        <title>Pseudoxanthomonas sp. CAU 1598 isolated from sand of Yaerae Beach.</title>
        <authorList>
            <person name="Kim W."/>
        </authorList>
    </citation>
    <scope>NUCLEOTIDE SEQUENCE [LARGE SCALE GENOMIC DNA]</scope>
    <source>
        <strain evidence="4 5">CAU 1598</strain>
    </source>
</reference>
<feature type="binding site" evidence="2">
    <location>
        <position position="362"/>
    </location>
    <ligand>
        <name>Fe cation</name>
        <dbReference type="ChEBI" id="CHEBI:24875"/>
    </ligand>
</feature>
<evidence type="ECO:0000259" key="3">
    <source>
        <dbReference type="Pfam" id="PF18073"/>
    </source>
</evidence>
<dbReference type="GO" id="GO:0005506">
    <property type="term" value="F:iron ion binding"/>
    <property type="evidence" value="ECO:0007669"/>
    <property type="project" value="UniProtKB-UniRule"/>
</dbReference>
<comment type="caution">
    <text evidence="4">The sequence shown here is derived from an EMBL/GenBank/DDBJ whole genome shotgun (WGS) entry which is preliminary data.</text>
</comment>
<accession>A0AAW3ZJW7</accession>
<feature type="binding site" evidence="2">
    <location>
        <position position="376"/>
    </location>
    <ligand>
        <name>Fe cation</name>
        <dbReference type="ChEBI" id="CHEBI:24875"/>
    </ligand>
</feature>
<proteinExistence type="inferred from homology"/>
<organism evidence="4 5">
    <name type="scientific">Pseudomarimonas arenosa</name>
    <dbReference type="NCBI Taxonomy" id="2774145"/>
    <lineage>
        <taxon>Bacteria</taxon>
        <taxon>Pseudomonadati</taxon>
        <taxon>Pseudomonadota</taxon>
        <taxon>Gammaproteobacteria</taxon>
        <taxon>Lysobacterales</taxon>
        <taxon>Lysobacteraceae</taxon>
        <taxon>Pseudomarimonas</taxon>
    </lineage>
</organism>
<dbReference type="SUPFAM" id="SSF81901">
    <property type="entry name" value="HCP-like"/>
    <property type="match status" value="1"/>
</dbReference>
<dbReference type="InterPro" id="IPR019734">
    <property type="entry name" value="TPR_rpt"/>
</dbReference>
<dbReference type="NCBIfam" id="NF008757">
    <property type="entry name" value="PRK11788.1-5"/>
    <property type="match status" value="1"/>
</dbReference>
<feature type="domain" description="LapB rubredoxin metal binding" evidence="3">
    <location>
        <begin position="357"/>
        <end position="384"/>
    </location>
</feature>
<gene>
    <name evidence="2 4" type="primary">lapB</name>
    <name evidence="4" type="ORF">IFO71_02425</name>
</gene>
<name>A0AAW3ZJW7_9GAMM</name>
<feature type="binding site" evidence="2">
    <location>
        <position position="373"/>
    </location>
    <ligand>
        <name>Fe cation</name>
        <dbReference type="ChEBI" id="CHEBI:24875"/>
    </ligand>
</feature>
<comment type="function">
    <text evidence="2">Modulates cellular lipopolysaccharide (LPS) levels by regulating LpxC, which is involved in lipid A biosynthesis. May act by modulating the proteolytic activity of FtsH towards LpxC. May also coordinate assembly of proteins involved in LPS synthesis at the plasma membrane.</text>
</comment>
<dbReference type="GO" id="GO:0009898">
    <property type="term" value="C:cytoplasmic side of plasma membrane"/>
    <property type="evidence" value="ECO:0007669"/>
    <property type="project" value="UniProtKB-UniRule"/>
</dbReference>
<dbReference type="Pfam" id="PF13432">
    <property type="entry name" value="TPR_16"/>
    <property type="match status" value="1"/>
</dbReference>
<dbReference type="Pfam" id="PF13176">
    <property type="entry name" value="TPR_7"/>
    <property type="match status" value="1"/>
</dbReference>
<keyword evidence="2" id="KW-0802">TPR repeat</keyword>
<dbReference type="EMBL" id="JACYTR010000003">
    <property type="protein sequence ID" value="MBD8524586.1"/>
    <property type="molecule type" value="Genomic_DNA"/>
</dbReference>
<evidence type="ECO:0000256" key="2">
    <source>
        <dbReference type="HAMAP-Rule" id="MF_00994"/>
    </source>
</evidence>
<dbReference type="GO" id="GO:0046890">
    <property type="term" value="P:regulation of lipid biosynthetic process"/>
    <property type="evidence" value="ECO:0007669"/>
    <property type="project" value="UniProtKB-UniRule"/>
</dbReference>
<dbReference type="AlphaFoldDB" id="A0AAW3ZJW7"/>
<comment type="similarity">
    <text evidence="2">Belongs to the LapB family.</text>
</comment>
<dbReference type="Gene3D" id="1.25.40.10">
    <property type="entry name" value="Tetratricopeptide repeat domain"/>
    <property type="match status" value="2"/>
</dbReference>
<keyword evidence="2" id="KW-0472">Membrane</keyword>
<keyword evidence="2" id="KW-0812">Transmembrane</keyword>
<sequence>MIEYGLLFLLLPVAAFSGWLAGRRGGARHVGQKVSRLSTNYFRGLNYLLNEQPDKAIEVFLEIAEVDKRTVETHFALGHLFRRRGEVDRAIRLHQSLVARSTLSNEQRTQAILELGEDYMRAGLLDRAETLFGDLASVEDAAPQALKHLIAIYQQERDWAKAIHYAERLQALTGKPMGKVIAQFHCEIAEQQKQKGEIEAARSSLERAYHSELNCVRACLIEGQIEIQLGNDLAAIRVLERAARHDPEMLPELLPPMLAAYQRKEESARARAFLSEMLERHAGASPLLALVQFIEREEGRAAAIEYLTRQLRRRPSIRGQGALIELSLAEHEVPVERELLQVLKQLSEQLIAGVPAYRCGRCGFGARSHHWQCPSCKSWSSVKPIHGVAGE</sequence>
<dbReference type="SMART" id="SM00028">
    <property type="entry name" value="TPR"/>
    <property type="match status" value="5"/>
</dbReference>